<dbReference type="InterPro" id="IPR029063">
    <property type="entry name" value="SAM-dependent_MTases_sf"/>
</dbReference>
<dbReference type="AlphaFoldDB" id="A0A0F9K3E2"/>
<dbReference type="GO" id="GO:0008168">
    <property type="term" value="F:methyltransferase activity"/>
    <property type="evidence" value="ECO:0007669"/>
    <property type="project" value="InterPro"/>
</dbReference>
<protein>
    <submittedName>
        <fullName evidence="1">Uncharacterized protein</fullName>
    </submittedName>
</protein>
<dbReference type="EMBL" id="LAZR01008803">
    <property type="protein sequence ID" value="KKM76473.1"/>
    <property type="molecule type" value="Genomic_DNA"/>
</dbReference>
<dbReference type="GO" id="GO:0003676">
    <property type="term" value="F:nucleic acid binding"/>
    <property type="evidence" value="ECO:0007669"/>
    <property type="project" value="InterPro"/>
</dbReference>
<comment type="caution">
    <text evidence="1">The sequence shown here is derived from an EMBL/GenBank/DDBJ whole genome shotgun (WGS) entry which is preliminary data.</text>
</comment>
<name>A0A0F9K3E2_9ZZZZ</name>
<evidence type="ECO:0000313" key="1">
    <source>
        <dbReference type="EMBL" id="KKM76473.1"/>
    </source>
</evidence>
<dbReference type="GO" id="GO:0032259">
    <property type="term" value="P:methylation"/>
    <property type="evidence" value="ECO:0007669"/>
    <property type="project" value="InterPro"/>
</dbReference>
<organism evidence="1">
    <name type="scientific">marine sediment metagenome</name>
    <dbReference type="NCBI Taxonomy" id="412755"/>
    <lineage>
        <taxon>unclassified sequences</taxon>
        <taxon>metagenomes</taxon>
        <taxon>ecological metagenomes</taxon>
    </lineage>
</organism>
<dbReference type="PROSITE" id="PS00092">
    <property type="entry name" value="N6_MTASE"/>
    <property type="match status" value="1"/>
</dbReference>
<accession>A0A0F9K3E2</accession>
<reference evidence="1" key="1">
    <citation type="journal article" date="2015" name="Nature">
        <title>Complex archaea that bridge the gap between prokaryotes and eukaryotes.</title>
        <authorList>
            <person name="Spang A."/>
            <person name="Saw J.H."/>
            <person name="Jorgensen S.L."/>
            <person name="Zaremba-Niedzwiedzka K."/>
            <person name="Martijn J."/>
            <person name="Lind A.E."/>
            <person name="van Eijk R."/>
            <person name="Schleper C."/>
            <person name="Guy L."/>
            <person name="Ettema T.J."/>
        </authorList>
    </citation>
    <scope>NUCLEOTIDE SEQUENCE</scope>
</reference>
<sequence>MQITRIWAMPNKWTFTIKPIKALLNKYVIKNGHSIDPFAGQNSPANETNDLNPNNPAKFHLDALDFLSGFKEDNTFDTVFFDPPYSNSISWPKLLHQSIEVLLWLLCPLS</sequence>
<dbReference type="SUPFAM" id="SSF53335">
    <property type="entry name" value="S-adenosyl-L-methionine-dependent methyltransferases"/>
    <property type="match status" value="1"/>
</dbReference>
<gene>
    <name evidence="1" type="ORF">LCGC14_1379750</name>
</gene>
<dbReference type="InterPro" id="IPR002052">
    <property type="entry name" value="DNA_methylase_N6_adenine_CS"/>
</dbReference>
<proteinExistence type="predicted"/>